<proteinExistence type="predicted"/>
<evidence type="ECO:0000313" key="1">
    <source>
        <dbReference type="EMBL" id="KAJ8350176.1"/>
    </source>
</evidence>
<dbReference type="AlphaFoldDB" id="A0A9Q1F3C6"/>
<dbReference type="EMBL" id="JAINUF010000009">
    <property type="protein sequence ID" value="KAJ8350176.1"/>
    <property type="molecule type" value="Genomic_DNA"/>
</dbReference>
<evidence type="ECO:0000313" key="2">
    <source>
        <dbReference type="Proteomes" id="UP001152622"/>
    </source>
</evidence>
<dbReference type="Proteomes" id="UP001152622">
    <property type="component" value="Chromosome 9"/>
</dbReference>
<reference evidence="1" key="1">
    <citation type="journal article" date="2023" name="Science">
        <title>Genome structures resolve the early diversification of teleost fishes.</title>
        <authorList>
            <person name="Parey E."/>
            <person name="Louis A."/>
            <person name="Montfort J."/>
            <person name="Bouchez O."/>
            <person name="Roques C."/>
            <person name="Iampietro C."/>
            <person name="Lluch J."/>
            <person name="Castinel A."/>
            <person name="Donnadieu C."/>
            <person name="Desvignes T."/>
            <person name="Floi Bucao C."/>
            <person name="Jouanno E."/>
            <person name="Wen M."/>
            <person name="Mejri S."/>
            <person name="Dirks R."/>
            <person name="Jansen H."/>
            <person name="Henkel C."/>
            <person name="Chen W.J."/>
            <person name="Zahm M."/>
            <person name="Cabau C."/>
            <person name="Klopp C."/>
            <person name="Thompson A.W."/>
            <person name="Robinson-Rechavi M."/>
            <person name="Braasch I."/>
            <person name="Lecointre G."/>
            <person name="Bobe J."/>
            <person name="Postlethwait J.H."/>
            <person name="Berthelot C."/>
            <person name="Roest Crollius H."/>
            <person name="Guiguen Y."/>
        </authorList>
    </citation>
    <scope>NUCLEOTIDE SEQUENCE</scope>
    <source>
        <strain evidence="1">WJC10195</strain>
    </source>
</reference>
<name>A0A9Q1F3C6_SYNKA</name>
<protein>
    <submittedName>
        <fullName evidence="1">Uncharacterized protein</fullName>
    </submittedName>
</protein>
<organism evidence="1 2">
    <name type="scientific">Synaphobranchus kaupii</name>
    <name type="common">Kaup's arrowtooth eel</name>
    <dbReference type="NCBI Taxonomy" id="118154"/>
    <lineage>
        <taxon>Eukaryota</taxon>
        <taxon>Metazoa</taxon>
        <taxon>Chordata</taxon>
        <taxon>Craniata</taxon>
        <taxon>Vertebrata</taxon>
        <taxon>Euteleostomi</taxon>
        <taxon>Actinopterygii</taxon>
        <taxon>Neopterygii</taxon>
        <taxon>Teleostei</taxon>
        <taxon>Anguilliformes</taxon>
        <taxon>Synaphobranchidae</taxon>
        <taxon>Synaphobranchus</taxon>
    </lineage>
</organism>
<sequence>MSLGLREENVKEGVVKEEVEVVGVELQRGDPWACSPDEVQPGSVRPGGCSRFRSFIRPIPLQCRDRDGDGYIVTQRDMCARGL</sequence>
<keyword evidence="2" id="KW-1185">Reference proteome</keyword>
<comment type="caution">
    <text evidence="1">The sequence shown here is derived from an EMBL/GenBank/DDBJ whole genome shotgun (WGS) entry which is preliminary data.</text>
</comment>
<gene>
    <name evidence="1" type="ORF">SKAU_G00253060</name>
</gene>
<accession>A0A9Q1F3C6</accession>